<sequence length="679" mass="78916">MKNPFGNQFKLKTDFNLNNLDSYKIIKNQKSIKSKKQNLNYSSSSESEISSEEENLKGYKPGGYHPTKPGEIFKMRYKAICKLGWGQFSIVWLVEDLFQAKFCALKIVKSQKLYREVAEDEAALLTKIQSKKGPNSRRVVEFIESFFHKGPNGKHYCLVFELLDRKNLLSLLKKNCYRGLPIQQVKEIAIQILEGLQHLHERCKIIHTDLKLENIMLYQKIGNVSKGIQKEIKKSNLDAKAILKTARIRKKVLDEIKKEKLKSTNSGLYKKKMDSKQRTQKKGKAIKSTEDSSNTNCNPNYECGFKRNENNNLVNGQTPVLKPDLTSPIIKVVSLKVEEMIIEKPEHNSNFSQDSKKDLGIDQKNDLHMKTQKEKKCGNEKKKERGTRNEKNKKQKPKTETETETETKRNSTIKRKKKRNYCYKIKNLTPKLIRKQTSNFKLEKQKFVLKRPFLLSKNKKQKLKNCTIFTLKNLKHKKKNIKKTTINKKIIFSTKKPKQMQSLVNCKIVDLGNSCPINNHFSTEIQTREYRSPEVIIGNDYNETADIWSLGCIIFELLTGDYLFHPKEGEDYSIDEDHLALIQETFGIIPIKFSLFGARSHKLIDLSDFKLKNIKNLQFCNLKNILIEKYNFSMKDAQDISNFLTPMFHYDINKRSSAKKCLSHPWLRDTIKKPRGLSL</sequence>
<organism evidence="12 13">
    <name type="scientific">Anaeramoeba flamelloides</name>
    <dbReference type="NCBI Taxonomy" id="1746091"/>
    <lineage>
        <taxon>Eukaryota</taxon>
        <taxon>Metamonada</taxon>
        <taxon>Anaeramoebidae</taxon>
        <taxon>Anaeramoeba</taxon>
    </lineage>
</organism>
<dbReference type="SMART" id="SM00220">
    <property type="entry name" value="S_TKc"/>
    <property type="match status" value="1"/>
</dbReference>
<feature type="domain" description="Protein kinase" evidence="11">
    <location>
        <begin position="77"/>
        <end position="667"/>
    </location>
</feature>
<evidence type="ECO:0000256" key="2">
    <source>
        <dbReference type="ARBA" id="ARBA00022527"/>
    </source>
</evidence>
<protein>
    <recommendedName>
        <fullName evidence="1">non-specific serine/threonine protein kinase</fullName>
        <ecNumber evidence="1">2.7.11.1</ecNumber>
    </recommendedName>
</protein>
<feature type="binding site" evidence="9">
    <location>
        <position position="106"/>
    </location>
    <ligand>
        <name>ATP</name>
        <dbReference type="ChEBI" id="CHEBI:30616"/>
    </ligand>
</feature>
<dbReference type="FunFam" id="1.10.510.10:FF:000275">
    <property type="entry name" value="SRSF protein kinase 2 isoform X3"/>
    <property type="match status" value="1"/>
</dbReference>
<evidence type="ECO:0000256" key="4">
    <source>
        <dbReference type="ARBA" id="ARBA00022741"/>
    </source>
</evidence>
<feature type="region of interest" description="Disordered" evidence="10">
    <location>
        <begin position="266"/>
        <end position="297"/>
    </location>
</feature>
<evidence type="ECO:0000259" key="11">
    <source>
        <dbReference type="PROSITE" id="PS50011"/>
    </source>
</evidence>
<keyword evidence="4 9" id="KW-0547">Nucleotide-binding</keyword>
<dbReference type="InterPro" id="IPR000719">
    <property type="entry name" value="Prot_kinase_dom"/>
</dbReference>
<dbReference type="PROSITE" id="PS00107">
    <property type="entry name" value="PROTEIN_KINASE_ATP"/>
    <property type="match status" value="1"/>
</dbReference>
<dbReference type="EC" id="2.7.11.1" evidence="1"/>
<dbReference type="AlphaFoldDB" id="A0AAV7ZKV2"/>
<evidence type="ECO:0000313" key="13">
    <source>
        <dbReference type="Proteomes" id="UP001146793"/>
    </source>
</evidence>
<dbReference type="GO" id="GO:0000245">
    <property type="term" value="P:spliceosomal complex assembly"/>
    <property type="evidence" value="ECO:0007669"/>
    <property type="project" value="TreeGrafter"/>
</dbReference>
<dbReference type="Gene3D" id="3.30.200.20">
    <property type="entry name" value="Phosphorylase Kinase, domain 1"/>
    <property type="match status" value="1"/>
</dbReference>
<dbReference type="PROSITE" id="PS00108">
    <property type="entry name" value="PROTEIN_KINASE_ST"/>
    <property type="match status" value="1"/>
</dbReference>
<evidence type="ECO:0000256" key="8">
    <source>
        <dbReference type="ARBA" id="ARBA00048679"/>
    </source>
</evidence>
<keyword evidence="3" id="KW-0808">Transferase</keyword>
<evidence type="ECO:0000256" key="5">
    <source>
        <dbReference type="ARBA" id="ARBA00022777"/>
    </source>
</evidence>
<dbReference type="Proteomes" id="UP001146793">
    <property type="component" value="Unassembled WGS sequence"/>
</dbReference>
<feature type="compositionally biased region" description="Basic and acidic residues" evidence="10">
    <location>
        <begin position="366"/>
        <end position="409"/>
    </location>
</feature>
<dbReference type="EMBL" id="JANTQA010000029">
    <property type="protein sequence ID" value="KAJ3441696.1"/>
    <property type="molecule type" value="Genomic_DNA"/>
</dbReference>
<comment type="catalytic activity">
    <reaction evidence="8">
        <text>L-seryl-[protein] + ATP = O-phospho-L-seryl-[protein] + ADP + H(+)</text>
        <dbReference type="Rhea" id="RHEA:17989"/>
        <dbReference type="Rhea" id="RHEA-COMP:9863"/>
        <dbReference type="Rhea" id="RHEA-COMP:11604"/>
        <dbReference type="ChEBI" id="CHEBI:15378"/>
        <dbReference type="ChEBI" id="CHEBI:29999"/>
        <dbReference type="ChEBI" id="CHEBI:30616"/>
        <dbReference type="ChEBI" id="CHEBI:83421"/>
        <dbReference type="ChEBI" id="CHEBI:456216"/>
        <dbReference type="EC" id="2.7.11.1"/>
    </reaction>
</comment>
<feature type="region of interest" description="Disordered" evidence="10">
    <location>
        <begin position="366"/>
        <end position="415"/>
    </location>
</feature>
<reference evidence="12" key="1">
    <citation type="submission" date="2022-08" db="EMBL/GenBank/DDBJ databases">
        <title>Novel sulphate-reducing endosymbionts in the free-living metamonad Anaeramoeba.</title>
        <authorList>
            <person name="Jerlstrom-Hultqvist J."/>
            <person name="Cepicka I."/>
            <person name="Gallot-Lavallee L."/>
            <person name="Salas-Leiva D."/>
            <person name="Curtis B.A."/>
            <person name="Zahonova K."/>
            <person name="Pipaliya S."/>
            <person name="Dacks J."/>
            <person name="Roger A.J."/>
        </authorList>
    </citation>
    <scope>NUCLEOTIDE SEQUENCE</scope>
    <source>
        <strain evidence="12">Busselton2</strain>
    </source>
</reference>
<accession>A0AAV7ZKV2</accession>
<name>A0AAV7ZKV2_9EUKA</name>
<dbReference type="InterPro" id="IPR008271">
    <property type="entry name" value="Ser/Thr_kinase_AS"/>
</dbReference>
<dbReference type="GO" id="GO:0004674">
    <property type="term" value="F:protein serine/threonine kinase activity"/>
    <property type="evidence" value="ECO:0007669"/>
    <property type="project" value="UniProtKB-KW"/>
</dbReference>
<dbReference type="SUPFAM" id="SSF56112">
    <property type="entry name" value="Protein kinase-like (PK-like)"/>
    <property type="match status" value="1"/>
</dbReference>
<dbReference type="PANTHER" id="PTHR47634:SF9">
    <property type="entry name" value="PROTEIN KINASE DOMAIN-CONTAINING PROTEIN-RELATED"/>
    <property type="match status" value="1"/>
</dbReference>
<evidence type="ECO:0000256" key="7">
    <source>
        <dbReference type="ARBA" id="ARBA00047899"/>
    </source>
</evidence>
<evidence type="ECO:0000256" key="9">
    <source>
        <dbReference type="PROSITE-ProRule" id="PRU10141"/>
    </source>
</evidence>
<keyword evidence="6 9" id="KW-0067">ATP-binding</keyword>
<evidence type="ECO:0000256" key="3">
    <source>
        <dbReference type="ARBA" id="ARBA00022679"/>
    </source>
</evidence>
<dbReference type="InterPro" id="IPR051334">
    <property type="entry name" value="SRPK"/>
</dbReference>
<dbReference type="PROSITE" id="PS50011">
    <property type="entry name" value="PROTEIN_KINASE_DOM"/>
    <property type="match status" value="1"/>
</dbReference>
<dbReference type="InterPro" id="IPR011009">
    <property type="entry name" value="Kinase-like_dom_sf"/>
</dbReference>
<evidence type="ECO:0000313" key="12">
    <source>
        <dbReference type="EMBL" id="KAJ3441696.1"/>
    </source>
</evidence>
<comment type="caution">
    <text evidence="12">The sequence shown here is derived from an EMBL/GenBank/DDBJ whole genome shotgun (WGS) entry which is preliminary data.</text>
</comment>
<proteinExistence type="predicted"/>
<keyword evidence="5" id="KW-0418">Kinase</keyword>
<comment type="catalytic activity">
    <reaction evidence="7">
        <text>L-threonyl-[protein] + ATP = O-phospho-L-threonyl-[protein] + ADP + H(+)</text>
        <dbReference type="Rhea" id="RHEA:46608"/>
        <dbReference type="Rhea" id="RHEA-COMP:11060"/>
        <dbReference type="Rhea" id="RHEA-COMP:11605"/>
        <dbReference type="ChEBI" id="CHEBI:15378"/>
        <dbReference type="ChEBI" id="CHEBI:30013"/>
        <dbReference type="ChEBI" id="CHEBI:30616"/>
        <dbReference type="ChEBI" id="CHEBI:61977"/>
        <dbReference type="ChEBI" id="CHEBI:456216"/>
        <dbReference type="EC" id="2.7.11.1"/>
    </reaction>
</comment>
<gene>
    <name evidence="12" type="ORF">M0812_13710</name>
</gene>
<dbReference type="Gene3D" id="1.10.510.10">
    <property type="entry name" value="Transferase(Phosphotransferase) domain 1"/>
    <property type="match status" value="2"/>
</dbReference>
<dbReference type="GO" id="GO:0050684">
    <property type="term" value="P:regulation of mRNA processing"/>
    <property type="evidence" value="ECO:0007669"/>
    <property type="project" value="TreeGrafter"/>
</dbReference>
<evidence type="ECO:0000256" key="10">
    <source>
        <dbReference type="SAM" id="MobiDB-lite"/>
    </source>
</evidence>
<dbReference type="GO" id="GO:0005524">
    <property type="term" value="F:ATP binding"/>
    <property type="evidence" value="ECO:0007669"/>
    <property type="project" value="UniProtKB-UniRule"/>
</dbReference>
<dbReference type="InterPro" id="IPR017441">
    <property type="entry name" value="Protein_kinase_ATP_BS"/>
</dbReference>
<evidence type="ECO:0000256" key="6">
    <source>
        <dbReference type="ARBA" id="ARBA00022840"/>
    </source>
</evidence>
<keyword evidence="2" id="KW-0723">Serine/threonine-protein kinase</keyword>
<dbReference type="Pfam" id="PF00069">
    <property type="entry name" value="Pkinase"/>
    <property type="match status" value="2"/>
</dbReference>
<evidence type="ECO:0000256" key="1">
    <source>
        <dbReference type="ARBA" id="ARBA00012513"/>
    </source>
</evidence>
<dbReference type="PANTHER" id="PTHR47634">
    <property type="entry name" value="PROTEIN KINASE DOMAIN-CONTAINING PROTEIN-RELATED"/>
    <property type="match status" value="1"/>
</dbReference>